<dbReference type="PANTHER" id="PTHR37313">
    <property type="entry name" value="UPF0749 PROTEIN RV1825"/>
    <property type="match status" value="1"/>
</dbReference>
<dbReference type="OrthoDB" id="9776196at2"/>
<dbReference type="Pfam" id="PF05949">
    <property type="entry name" value="DUF881"/>
    <property type="match status" value="1"/>
</dbReference>
<dbReference type="RefSeq" id="WP_050378705.1">
    <property type="nucleotide sequence ID" value="NZ_LGSS01000021.1"/>
</dbReference>
<dbReference type="InterPro" id="IPR010273">
    <property type="entry name" value="DUF881"/>
</dbReference>
<evidence type="ECO:0000313" key="5">
    <source>
        <dbReference type="Proteomes" id="UP000037267"/>
    </source>
</evidence>
<dbReference type="Gene3D" id="3.30.70.1880">
    <property type="entry name" value="Protein of unknown function DUF881"/>
    <property type="match status" value="1"/>
</dbReference>
<protein>
    <recommendedName>
        <fullName evidence="6">Division initiation protein</fullName>
    </recommendedName>
</protein>
<reference evidence="5" key="1">
    <citation type="submission" date="2015-07" db="EMBL/GenBank/DDBJ databases">
        <title>Draft genome sequence of the purine-degrading Gottschalkia purinilyticum DSM 1384 (formerly Clostridium purinilyticum).</title>
        <authorList>
            <person name="Poehlein A."/>
            <person name="Schiel-Bengelsdorf B."/>
            <person name="Bengelsdorf F.R."/>
            <person name="Daniel R."/>
            <person name="Duerre P."/>
        </authorList>
    </citation>
    <scope>NUCLEOTIDE SEQUENCE [LARGE SCALE GENOMIC DNA]</scope>
    <source>
        <strain evidence="5">DSM 1384</strain>
    </source>
</reference>
<name>A0A0L0W6Q0_GOTPU</name>
<evidence type="ECO:0000256" key="2">
    <source>
        <dbReference type="SAM" id="Coils"/>
    </source>
</evidence>
<keyword evidence="2" id="KW-0175">Coiled coil</keyword>
<comment type="caution">
    <text evidence="4">The sequence shown here is derived from an EMBL/GenBank/DDBJ whole genome shotgun (WGS) entry which is preliminary data.</text>
</comment>
<gene>
    <name evidence="4" type="ORF">CLPU_21c00410</name>
</gene>
<dbReference type="Proteomes" id="UP000037267">
    <property type="component" value="Unassembled WGS sequence"/>
</dbReference>
<organism evidence="4 5">
    <name type="scientific">Gottschalkia purinilytica</name>
    <name type="common">Clostridium purinilyticum</name>
    <dbReference type="NCBI Taxonomy" id="1503"/>
    <lineage>
        <taxon>Bacteria</taxon>
        <taxon>Bacillati</taxon>
        <taxon>Bacillota</taxon>
        <taxon>Tissierellia</taxon>
        <taxon>Tissierellales</taxon>
        <taxon>Gottschalkiaceae</taxon>
        <taxon>Gottschalkia</taxon>
    </lineage>
</organism>
<evidence type="ECO:0008006" key="6">
    <source>
        <dbReference type="Google" id="ProtNLM"/>
    </source>
</evidence>
<feature type="coiled-coil region" evidence="2">
    <location>
        <begin position="42"/>
        <end position="76"/>
    </location>
</feature>
<comment type="similarity">
    <text evidence="1">Belongs to the UPF0749 family.</text>
</comment>
<proteinExistence type="inferred from homology"/>
<accession>A0A0L0W6Q0</accession>
<sequence>MIKTKDKIVFLTVCAVLGMILAFQFKTVVNIVGYGIIPNEKAKELSIEYNKLQDEKDKLNKKIEDIDNNLKKHQKTESEKSQYLEGLYKNLEKYKMFVGYEDVKGKGIVIEINDPPMEAEVGDKTSSIVANYDLILQIITILNDLGAEAISINGQRYTNYTEFEPDVNNIKINGVAVSPPFIISAIGDPDEMERGLHVKRNVVWQMENELLYDIRIKKIDDIKIPKYTQIDKFKYAKPHVEDSEEVKDKNDNKVKSESKNKKR</sequence>
<feature type="region of interest" description="Disordered" evidence="3">
    <location>
        <begin position="239"/>
        <end position="263"/>
    </location>
</feature>
<evidence type="ECO:0000313" key="4">
    <source>
        <dbReference type="EMBL" id="KNF07223.1"/>
    </source>
</evidence>
<dbReference type="AlphaFoldDB" id="A0A0L0W6Q0"/>
<evidence type="ECO:0000256" key="3">
    <source>
        <dbReference type="SAM" id="MobiDB-lite"/>
    </source>
</evidence>
<dbReference type="EMBL" id="LGSS01000021">
    <property type="protein sequence ID" value="KNF07223.1"/>
    <property type="molecule type" value="Genomic_DNA"/>
</dbReference>
<dbReference type="PANTHER" id="PTHR37313:SF2">
    <property type="entry name" value="UPF0749 PROTEIN YLXX"/>
    <property type="match status" value="1"/>
</dbReference>
<dbReference type="STRING" id="1503.CLPU_21c00410"/>
<keyword evidence="5" id="KW-1185">Reference proteome</keyword>
<evidence type="ECO:0000256" key="1">
    <source>
        <dbReference type="ARBA" id="ARBA00009108"/>
    </source>
</evidence>